<evidence type="ECO:0008006" key="4">
    <source>
        <dbReference type="Google" id="ProtNLM"/>
    </source>
</evidence>
<gene>
    <name evidence="2" type="ORF">LLUT_LOCUS29376</name>
</gene>
<reference evidence="2 3" key="1">
    <citation type="submission" date="2024-03" db="EMBL/GenBank/DDBJ databases">
        <authorList>
            <person name="Martinez-Hernandez J."/>
        </authorList>
    </citation>
    <scope>NUCLEOTIDE SEQUENCE [LARGE SCALE GENOMIC DNA]</scope>
</reference>
<feature type="signal peptide" evidence="1">
    <location>
        <begin position="1"/>
        <end position="29"/>
    </location>
</feature>
<sequence length="76" mass="8187">MAFSIYQQFFIGMFCIALVLASGPAVISAQPPRNCIGFCLAKKDCDYNCMKNGYKNGGICNTENCCCNVGKTTLGN</sequence>
<feature type="chain" id="PRO_5043729639" description="LCR-like protein" evidence="1">
    <location>
        <begin position="30"/>
        <end position="76"/>
    </location>
</feature>
<keyword evidence="1" id="KW-0732">Signal</keyword>
<evidence type="ECO:0000313" key="3">
    <source>
        <dbReference type="Proteomes" id="UP001497480"/>
    </source>
</evidence>
<organism evidence="2 3">
    <name type="scientific">Lupinus luteus</name>
    <name type="common">European yellow lupine</name>
    <dbReference type="NCBI Taxonomy" id="3873"/>
    <lineage>
        <taxon>Eukaryota</taxon>
        <taxon>Viridiplantae</taxon>
        <taxon>Streptophyta</taxon>
        <taxon>Embryophyta</taxon>
        <taxon>Tracheophyta</taxon>
        <taxon>Spermatophyta</taxon>
        <taxon>Magnoliopsida</taxon>
        <taxon>eudicotyledons</taxon>
        <taxon>Gunneridae</taxon>
        <taxon>Pentapetalae</taxon>
        <taxon>rosids</taxon>
        <taxon>fabids</taxon>
        <taxon>Fabales</taxon>
        <taxon>Fabaceae</taxon>
        <taxon>Papilionoideae</taxon>
        <taxon>50 kb inversion clade</taxon>
        <taxon>genistoids sensu lato</taxon>
        <taxon>core genistoids</taxon>
        <taxon>Genisteae</taxon>
        <taxon>Lupinus</taxon>
    </lineage>
</organism>
<dbReference type="EMBL" id="CAXHTB010000021">
    <property type="protein sequence ID" value="CAL0328316.1"/>
    <property type="molecule type" value="Genomic_DNA"/>
</dbReference>
<keyword evidence="3" id="KW-1185">Reference proteome</keyword>
<evidence type="ECO:0000313" key="2">
    <source>
        <dbReference type="EMBL" id="CAL0328316.1"/>
    </source>
</evidence>
<protein>
    <recommendedName>
        <fullName evidence="4">LCR-like protein</fullName>
    </recommendedName>
</protein>
<evidence type="ECO:0000256" key="1">
    <source>
        <dbReference type="SAM" id="SignalP"/>
    </source>
</evidence>
<comment type="caution">
    <text evidence="2">The sequence shown here is derived from an EMBL/GenBank/DDBJ whole genome shotgun (WGS) entry which is preliminary data.</text>
</comment>
<proteinExistence type="predicted"/>
<dbReference type="Proteomes" id="UP001497480">
    <property type="component" value="Unassembled WGS sequence"/>
</dbReference>
<dbReference type="AlphaFoldDB" id="A0AAV1Y2V3"/>
<name>A0AAV1Y2V3_LUPLU</name>
<accession>A0AAV1Y2V3</accession>